<dbReference type="EnsemblPlants" id="TraesCS5D02G098600.1">
    <property type="protein sequence ID" value="TraesCS5D02G098600.1.cds1"/>
    <property type="gene ID" value="TraesCS5D02G098600"/>
</dbReference>
<reference evidence="1" key="2">
    <citation type="submission" date="2018-10" db="UniProtKB">
        <authorList>
            <consortium name="EnsemblPlants"/>
        </authorList>
    </citation>
    <scope>IDENTIFICATION</scope>
</reference>
<dbReference type="OrthoDB" id="704930at2759"/>
<dbReference type="Gramene" id="TraesCLE_scaffold_249631_01G000100.1">
    <property type="protein sequence ID" value="TraesCLE_scaffold_249631_01G000100.1"/>
    <property type="gene ID" value="TraesCLE_scaffold_249631_01G000100"/>
</dbReference>
<keyword evidence="2" id="KW-1185">Reference proteome</keyword>
<sequence length="144" mass="16008">MLTGHPEEEMPGSAGDLLPELSQLREQVRQVMQGIAQALWPSVSLPGGMGELVEKLKGARRRFRLWKISACRQGAREAWAMVKTRYTKADPNHMAEVGPVGPDGKEIPVSLVYDQVELAAKYSQQDCRLDSLLDGIEEEFSQSK</sequence>
<evidence type="ECO:0000313" key="2">
    <source>
        <dbReference type="Proteomes" id="UP000019116"/>
    </source>
</evidence>
<name>A0A3B6MNM6_WHEAT</name>
<dbReference type="Gramene" id="TraesCAD_scaffold_009707_01G000500.1">
    <property type="protein sequence ID" value="TraesCAD_scaffold_009707_01G000500.1"/>
    <property type="gene ID" value="TraesCAD_scaffold_009707_01G000500"/>
</dbReference>
<dbReference type="Gramene" id="TraesCS5D03G0233900.1">
    <property type="protein sequence ID" value="TraesCS5D03G0233900.1.CDS1"/>
    <property type="gene ID" value="TraesCS5D03G0233900"/>
</dbReference>
<accession>A0A3B6MNM6</accession>
<dbReference type="Gramene" id="TraesCS5D02G098600.1">
    <property type="protein sequence ID" value="TraesCS5D02G098600.1.cds1"/>
    <property type="gene ID" value="TraesCS5D02G098600"/>
</dbReference>
<evidence type="ECO:0000313" key="1">
    <source>
        <dbReference type="EnsemblPlants" id="TraesCS5D02G098600.1.cds1"/>
    </source>
</evidence>
<dbReference type="Gramene" id="TraesWEE_scaffold_282773_01G000100.1">
    <property type="protein sequence ID" value="TraesWEE_scaffold_282773_01G000100.1"/>
    <property type="gene ID" value="TraesWEE_scaffold_282773_01G000100"/>
</dbReference>
<protein>
    <submittedName>
        <fullName evidence="1">Uncharacterized protein</fullName>
    </submittedName>
</protein>
<reference evidence="1" key="1">
    <citation type="submission" date="2018-08" db="EMBL/GenBank/DDBJ databases">
        <authorList>
            <person name="Rossello M."/>
        </authorList>
    </citation>
    <scope>NUCLEOTIDE SEQUENCE [LARGE SCALE GENOMIC DNA]</scope>
    <source>
        <strain evidence="1">cv. Chinese Spring</strain>
    </source>
</reference>
<proteinExistence type="predicted"/>
<dbReference type="Proteomes" id="UP000019116">
    <property type="component" value="Chromosome 5D"/>
</dbReference>
<dbReference type="SMR" id="A0A3B6MNM6"/>
<organism evidence="1">
    <name type="scientific">Triticum aestivum</name>
    <name type="common">Wheat</name>
    <dbReference type="NCBI Taxonomy" id="4565"/>
    <lineage>
        <taxon>Eukaryota</taxon>
        <taxon>Viridiplantae</taxon>
        <taxon>Streptophyta</taxon>
        <taxon>Embryophyta</taxon>
        <taxon>Tracheophyta</taxon>
        <taxon>Spermatophyta</taxon>
        <taxon>Magnoliopsida</taxon>
        <taxon>Liliopsida</taxon>
        <taxon>Poales</taxon>
        <taxon>Poaceae</taxon>
        <taxon>BOP clade</taxon>
        <taxon>Pooideae</taxon>
        <taxon>Triticodae</taxon>
        <taxon>Triticeae</taxon>
        <taxon>Triticinae</taxon>
        <taxon>Triticum</taxon>
    </lineage>
</organism>
<dbReference type="AlphaFoldDB" id="A0A3B6MNM6"/>
<dbReference type="Gramene" id="TraesROB_scaffold_235042_01G000100.1">
    <property type="protein sequence ID" value="TraesROB_scaffold_235042_01G000100.1"/>
    <property type="gene ID" value="TraesROB_scaffold_235042_01G000100"/>
</dbReference>